<gene>
    <name evidence="3" type="ORF">FSC37_02915</name>
</gene>
<dbReference type="InterPro" id="IPR029063">
    <property type="entry name" value="SAM-dependent_MTases_sf"/>
</dbReference>
<evidence type="ECO:0000256" key="1">
    <source>
        <dbReference type="ARBA" id="ARBA00022603"/>
    </source>
</evidence>
<dbReference type="EMBL" id="VOPW01000001">
    <property type="protein sequence ID" value="TXC65428.1"/>
    <property type="molecule type" value="Genomic_DNA"/>
</dbReference>
<evidence type="ECO:0000256" key="2">
    <source>
        <dbReference type="ARBA" id="ARBA00022679"/>
    </source>
</evidence>
<keyword evidence="4" id="KW-1185">Reference proteome</keyword>
<dbReference type="Proteomes" id="UP000321832">
    <property type="component" value="Unassembled WGS sequence"/>
</dbReference>
<dbReference type="AlphaFoldDB" id="A0A5C6U0V2"/>
<evidence type="ECO:0000313" key="3">
    <source>
        <dbReference type="EMBL" id="TXC65428.1"/>
    </source>
</evidence>
<dbReference type="GO" id="GO:0032259">
    <property type="term" value="P:methylation"/>
    <property type="evidence" value="ECO:0007669"/>
    <property type="project" value="UniProtKB-KW"/>
</dbReference>
<sequence length="293" mass="32987">MPRRWVAALRRLARHGEAPWLHREIARRMAERLAIIRLQPTRVIDWWGGLGGARELLEQAYPRAEHLVVEPDAVWRASSEAANRRPWWSARRWQAPAPQVLVETEPLGAPAQLLWANMMLHAVADPPALFERWQRALDVDGFVMFSCLGPGTLRELRALYARLGWGEATAKFIDMHDLGDMLVHAGFADPVMDQEVITLQWRDAPSLLAELRGLGSNAAPQRHAGLRTPRWRARLLEALGALADAEGRISMSFEVAYGHAFRAAPRARVSDVTNVSLDDMRALIRGRNHGPVR</sequence>
<dbReference type="SUPFAM" id="SSF53335">
    <property type="entry name" value="S-adenosyl-L-methionine-dependent methyltransferases"/>
    <property type="match status" value="1"/>
</dbReference>
<name>A0A5C6U0V2_9BURK</name>
<comment type="caution">
    <text evidence="3">The sequence shown here is derived from an EMBL/GenBank/DDBJ whole genome shotgun (WGS) entry which is preliminary data.</text>
</comment>
<dbReference type="PANTHER" id="PTHR13090:SF1">
    <property type="entry name" value="ARGININE-HYDROXYLASE NDUFAF5, MITOCHONDRIAL"/>
    <property type="match status" value="1"/>
</dbReference>
<reference evidence="3 4" key="1">
    <citation type="submission" date="2019-08" db="EMBL/GenBank/DDBJ databases">
        <authorList>
            <person name="Khan S.A."/>
            <person name="Jeon C.O."/>
            <person name="Jeong S.E."/>
        </authorList>
    </citation>
    <scope>NUCLEOTIDE SEQUENCE [LARGE SCALE GENOMIC DNA]</scope>
    <source>
        <strain evidence="4">IMCC1728</strain>
    </source>
</reference>
<proteinExistence type="predicted"/>
<accession>A0A5C6U0V2</accession>
<evidence type="ECO:0000313" key="4">
    <source>
        <dbReference type="Proteomes" id="UP000321832"/>
    </source>
</evidence>
<dbReference type="GO" id="GO:0008168">
    <property type="term" value="F:methyltransferase activity"/>
    <property type="evidence" value="ECO:0007669"/>
    <property type="project" value="UniProtKB-KW"/>
</dbReference>
<keyword evidence="2" id="KW-0808">Transferase</keyword>
<dbReference type="InterPro" id="IPR050602">
    <property type="entry name" value="Malonyl-ACP_OMT"/>
</dbReference>
<dbReference type="Gene3D" id="3.40.50.150">
    <property type="entry name" value="Vaccinia Virus protein VP39"/>
    <property type="match status" value="1"/>
</dbReference>
<protein>
    <submittedName>
        <fullName evidence="3">Biotin synthase</fullName>
    </submittedName>
</protein>
<keyword evidence="1" id="KW-0489">Methyltransferase</keyword>
<dbReference type="PANTHER" id="PTHR13090">
    <property type="entry name" value="ARGININE-HYDROXYLASE NDUFAF5, MITOCHONDRIAL"/>
    <property type="match status" value="1"/>
</dbReference>
<organism evidence="3 4">
    <name type="scientific">Piscinibacter aquaticus</name>
    <dbReference type="NCBI Taxonomy" id="392597"/>
    <lineage>
        <taxon>Bacteria</taxon>
        <taxon>Pseudomonadati</taxon>
        <taxon>Pseudomonadota</taxon>
        <taxon>Betaproteobacteria</taxon>
        <taxon>Burkholderiales</taxon>
        <taxon>Sphaerotilaceae</taxon>
        <taxon>Piscinibacter</taxon>
    </lineage>
</organism>